<dbReference type="InterPro" id="IPR001212">
    <property type="entry name" value="Somatomedin_B_dom"/>
</dbReference>
<keyword evidence="5" id="KW-1185">Reference proteome</keyword>
<feature type="domain" description="SMB" evidence="3">
    <location>
        <begin position="99"/>
        <end position="144"/>
    </location>
</feature>
<dbReference type="Pfam" id="PF01033">
    <property type="entry name" value="Somatomedin_B"/>
    <property type="match status" value="1"/>
</dbReference>
<organism evidence="4 5">
    <name type="scientific">Elysia crispata</name>
    <name type="common">lettuce slug</name>
    <dbReference type="NCBI Taxonomy" id="231223"/>
    <lineage>
        <taxon>Eukaryota</taxon>
        <taxon>Metazoa</taxon>
        <taxon>Spiralia</taxon>
        <taxon>Lophotrochozoa</taxon>
        <taxon>Mollusca</taxon>
        <taxon>Gastropoda</taxon>
        <taxon>Heterobranchia</taxon>
        <taxon>Euthyneura</taxon>
        <taxon>Panpulmonata</taxon>
        <taxon>Sacoglossa</taxon>
        <taxon>Placobranchoidea</taxon>
        <taxon>Plakobranchidae</taxon>
        <taxon>Elysia</taxon>
    </lineage>
</organism>
<comment type="caution">
    <text evidence="4">The sequence shown here is derived from an EMBL/GenBank/DDBJ whole genome shotgun (WGS) entry which is preliminary data.</text>
</comment>
<evidence type="ECO:0000313" key="4">
    <source>
        <dbReference type="EMBL" id="KAK3768549.1"/>
    </source>
</evidence>
<sequence>MIFAYIIGAIQGFNSKKNTITDRREEKIKAPILDRTGSSTEITSIKYTDDTSVTAGSPTEFTVRHEVSECLDTATQFAYQNNLCADASDPESYLDFGRSRYTCMDRCGQAPTYGRKVNECGCDARCKWLGDCCRDMSQMCPEYYNAEPVEYYQLLKRSSTCFNYLVIRTDGDAAPLTSTISDHDISRDNELDEKPDILTDLALSLSDFKVLDTKRELIFQNYLTYMEYSSQRDAFHFIPKILNLMCSLESLKSKSYPKALQLLPLCQVSSKYDAITRYRRPCKLNYILICRCKDGQDEAEHLHNACLGQNFSQNRDYRYQLWDNQADSPKYVSDPNKIEKCLIHHQTPTGIVDPSINLDVPEIKTKMRISPVLSHLLTDEQDVIQNDMDINMNQDIKVNFIVELNNPLETLFYCSSLQSRLQDCRLDGCAEGGMLWIGHLSNGQSASRSCIVPVEARVLHQDGLSGISLCTCLAVVSVLEGLGLWNIRLLWNQDTGCSLSLESIPKNIKPWDEIYEFENYALDQINSDQLSERLVNTSTTEICPLDGDHKFQICFLTSEADSEAGKDVHRASDFVPPSFKDKLVLAVNEVIGVHISTCLCSALMFLRINMLPDVITPSIAGSIVAITYLVSIKR</sequence>
<dbReference type="PROSITE" id="PS50958">
    <property type="entry name" value="SMB_2"/>
    <property type="match status" value="1"/>
</dbReference>
<evidence type="ECO:0000313" key="5">
    <source>
        <dbReference type="Proteomes" id="UP001283361"/>
    </source>
</evidence>
<keyword evidence="2" id="KW-0472">Membrane</keyword>
<accession>A0AAE0ZFM7</accession>
<feature type="transmembrane region" description="Helical" evidence="2">
    <location>
        <begin position="614"/>
        <end position="632"/>
    </location>
</feature>
<keyword evidence="2" id="KW-0812">Transmembrane</keyword>
<keyword evidence="1" id="KW-1015">Disulfide bond</keyword>
<proteinExistence type="predicted"/>
<evidence type="ECO:0000256" key="1">
    <source>
        <dbReference type="ARBA" id="ARBA00023157"/>
    </source>
</evidence>
<reference evidence="4" key="1">
    <citation type="journal article" date="2023" name="G3 (Bethesda)">
        <title>A reference genome for the long-term kleptoplast-retaining sea slug Elysia crispata morphotype clarki.</title>
        <authorList>
            <person name="Eastman K.E."/>
            <person name="Pendleton A.L."/>
            <person name="Shaikh M.A."/>
            <person name="Suttiyut T."/>
            <person name="Ogas R."/>
            <person name="Tomko P."/>
            <person name="Gavelis G."/>
            <person name="Widhalm J.R."/>
            <person name="Wisecaver J.H."/>
        </authorList>
    </citation>
    <scope>NUCLEOTIDE SEQUENCE</scope>
    <source>
        <strain evidence="4">ECLA1</strain>
    </source>
</reference>
<protein>
    <recommendedName>
        <fullName evidence="3">SMB domain-containing protein</fullName>
    </recommendedName>
</protein>
<keyword evidence="2" id="KW-1133">Transmembrane helix</keyword>
<evidence type="ECO:0000256" key="2">
    <source>
        <dbReference type="SAM" id="Phobius"/>
    </source>
</evidence>
<dbReference type="InterPro" id="IPR036024">
    <property type="entry name" value="Somatomedin_B-like_dom_sf"/>
</dbReference>
<evidence type="ECO:0000259" key="3">
    <source>
        <dbReference type="PROSITE" id="PS50958"/>
    </source>
</evidence>
<dbReference type="AlphaFoldDB" id="A0AAE0ZFM7"/>
<name>A0AAE0ZFM7_9GAST</name>
<dbReference type="SUPFAM" id="SSF90188">
    <property type="entry name" value="Somatomedin B domain"/>
    <property type="match status" value="1"/>
</dbReference>
<dbReference type="Proteomes" id="UP001283361">
    <property type="component" value="Unassembled WGS sequence"/>
</dbReference>
<dbReference type="EMBL" id="JAWDGP010004040">
    <property type="protein sequence ID" value="KAK3768549.1"/>
    <property type="molecule type" value="Genomic_DNA"/>
</dbReference>
<gene>
    <name evidence="4" type="ORF">RRG08_066073</name>
</gene>
<dbReference type="Gene3D" id="4.10.410.20">
    <property type="match status" value="1"/>
</dbReference>